<dbReference type="Proteomes" id="UP001183420">
    <property type="component" value="Unassembled WGS sequence"/>
</dbReference>
<dbReference type="Pfam" id="PF18844">
    <property type="entry name" value="baeRF_family2"/>
    <property type="match status" value="1"/>
</dbReference>
<dbReference type="EMBL" id="JAVREM010000002">
    <property type="protein sequence ID" value="MDT0317531.1"/>
    <property type="molecule type" value="Genomic_DNA"/>
</dbReference>
<dbReference type="InterPro" id="IPR040701">
    <property type="entry name" value="Bact_RF_family2"/>
</dbReference>
<comment type="caution">
    <text evidence="1">The sequence shown here is derived from an EMBL/GenBank/DDBJ whole genome shotgun (WGS) entry which is preliminary data.</text>
</comment>
<accession>A0ABU2LIW8</accession>
<proteinExistence type="predicted"/>
<organism evidence="1 2">
    <name type="scientific">Streptomyces millisiae</name>
    <dbReference type="NCBI Taxonomy" id="3075542"/>
    <lineage>
        <taxon>Bacteria</taxon>
        <taxon>Bacillati</taxon>
        <taxon>Actinomycetota</taxon>
        <taxon>Actinomycetes</taxon>
        <taxon>Kitasatosporales</taxon>
        <taxon>Streptomycetaceae</taxon>
        <taxon>Streptomyces</taxon>
    </lineage>
</organism>
<evidence type="ECO:0000313" key="1">
    <source>
        <dbReference type="EMBL" id="MDT0317531.1"/>
    </source>
</evidence>
<evidence type="ECO:0000313" key="2">
    <source>
        <dbReference type="Proteomes" id="UP001183420"/>
    </source>
</evidence>
<name>A0ABU2LIW8_9ACTN</name>
<sequence>MKLDFLDPLLHHPGPWASVYFDTSAVTEDAAAQRALQARGACERLAEQGADEATCQAMFEALSGLDPDPAGHAVFATEGRVALDTPLPAAPPAPPLTDWAPLPRLGPLLDYAARDPVCMVAFVDRKGADLQLLGHGRRPRPVDEVRGQQWPLHRTGRADWSERHFQFAVENTWEQNAARVADTVAGDAERAGVEVLVLAGDPRQRRAVRDRLPEWLRGLTVESEHGGRAKGSDNRRLDAEVAEARADRARQDAERVLDEFHARRTPTHGRIDAAEGVPALVDAAREHRIAALLVRPGGPDLRRDVWVGDDPDQVAVRRTDSQYLGAPSPHQARADDALLRSAAATGAEVVALGDGDGAGAGAGSGLPVGGLGALLRWPYEGPVPGGGSRTGPVSGG</sequence>
<dbReference type="GO" id="GO:0016787">
    <property type="term" value="F:hydrolase activity"/>
    <property type="evidence" value="ECO:0007669"/>
    <property type="project" value="UniProtKB-KW"/>
</dbReference>
<keyword evidence="2" id="KW-1185">Reference proteome</keyword>
<keyword evidence="1" id="KW-0378">Hydrolase</keyword>
<protein>
    <submittedName>
        <fullName evidence="1">Vms1/Ankzf1 family peptidyl-tRNA hydrolase</fullName>
    </submittedName>
</protein>
<dbReference type="RefSeq" id="WP_311595577.1">
    <property type="nucleotide sequence ID" value="NZ_JAVREM010000002.1"/>
</dbReference>
<reference evidence="2" key="1">
    <citation type="submission" date="2023-07" db="EMBL/GenBank/DDBJ databases">
        <title>30 novel species of actinomycetes from the DSMZ collection.</title>
        <authorList>
            <person name="Nouioui I."/>
        </authorList>
    </citation>
    <scope>NUCLEOTIDE SEQUENCE [LARGE SCALE GENOMIC DNA]</scope>
    <source>
        <strain evidence="2">DSM 44918</strain>
    </source>
</reference>
<gene>
    <name evidence="1" type="ORF">RNC47_04160</name>
</gene>